<organism evidence="4 5">
    <name type="scientific">Pygocentrus nattereri</name>
    <name type="common">Red-bellied piranha</name>
    <dbReference type="NCBI Taxonomy" id="42514"/>
    <lineage>
        <taxon>Eukaryota</taxon>
        <taxon>Metazoa</taxon>
        <taxon>Chordata</taxon>
        <taxon>Craniata</taxon>
        <taxon>Vertebrata</taxon>
        <taxon>Euteleostomi</taxon>
        <taxon>Actinopterygii</taxon>
        <taxon>Neopterygii</taxon>
        <taxon>Teleostei</taxon>
        <taxon>Ostariophysi</taxon>
        <taxon>Characiformes</taxon>
        <taxon>Characoidei</taxon>
        <taxon>Pygocentrus</taxon>
    </lineage>
</organism>
<sequence length="389" mass="43363">MGGSSSSSASCSSSPPRPSTPPPSKPDIVSVFADKQVKEGQDGTLSCEASTGDVTVKWEKNGRSLECVMDKHIKRQIGKTFSLTIKDTTKEDEGNYTINLSNRSGSASCSAMVIVELNEWRTVQWKQDSMITSLKNFKINNDNIRQLRFLLHGPVGAGKSSTINTIKTIFDGHQFINCLAASDLSGESFTTKYQKYTAGAVPFAFYDLMGIEKDQLKGVQTDDIISALKGHIPDDYEFKPQAAMCEDNRYYISDPTLNDQIHCLVSVIAADKVAIMDNKVIQKMKTIRAEASKLGIPQLVFMTRVDNVCMLTKENLAKIYQSKKIKEKMEECSTRLGVPMNCIFPLKNYHEETKQNEKLNCLALEAFTQAVYSANDYVKKFSRKDKCVE</sequence>
<reference evidence="4" key="3">
    <citation type="submission" date="2025-09" db="UniProtKB">
        <authorList>
            <consortium name="Ensembl"/>
        </authorList>
    </citation>
    <scope>IDENTIFICATION</scope>
</reference>
<reference evidence="4 5" key="1">
    <citation type="submission" date="2020-10" db="EMBL/GenBank/DDBJ databases">
        <title>Pygocentrus nattereri (red-bellied piranha) genome, fPygNat1, primary haplotype.</title>
        <authorList>
            <person name="Myers G."/>
            <person name="Meyer A."/>
            <person name="Karagic N."/>
            <person name="Pippel M."/>
            <person name="Winkler S."/>
            <person name="Tracey A."/>
            <person name="Wood J."/>
            <person name="Formenti G."/>
            <person name="Howe K."/>
            <person name="Fedrigo O."/>
            <person name="Jarvis E.D."/>
        </authorList>
    </citation>
    <scope>NUCLEOTIDE SEQUENCE [LARGE SCALE GENOMIC DNA]</scope>
</reference>
<dbReference type="Gene3D" id="2.60.40.10">
    <property type="entry name" value="Immunoglobulins"/>
    <property type="match status" value="1"/>
</dbReference>
<keyword evidence="1" id="KW-0393">Immunoglobulin domain</keyword>
<feature type="compositionally biased region" description="Low complexity" evidence="2">
    <location>
        <begin position="1"/>
        <end position="14"/>
    </location>
</feature>
<protein>
    <recommendedName>
        <fullName evidence="3">Ig-like domain-containing protein</fullName>
    </recommendedName>
</protein>
<dbReference type="InterPro" id="IPR007110">
    <property type="entry name" value="Ig-like_dom"/>
</dbReference>
<dbReference type="SMART" id="SM00409">
    <property type="entry name" value="IG"/>
    <property type="match status" value="1"/>
</dbReference>
<dbReference type="SUPFAM" id="SSF52540">
    <property type="entry name" value="P-loop containing nucleoside triphosphate hydrolases"/>
    <property type="match status" value="1"/>
</dbReference>
<dbReference type="InterPro" id="IPR013783">
    <property type="entry name" value="Ig-like_fold"/>
</dbReference>
<accession>A0AAR2LW72</accession>
<dbReference type="PANTHER" id="PTHR14241:SF1">
    <property type="entry name" value="INTERFERON-INDUCED PROTEIN 44-RELATED"/>
    <property type="match status" value="1"/>
</dbReference>
<dbReference type="PANTHER" id="PTHR14241">
    <property type="entry name" value="INTERFERON-INDUCED PROTEIN 44"/>
    <property type="match status" value="1"/>
</dbReference>
<dbReference type="InterPro" id="IPR027417">
    <property type="entry name" value="P-loop_NTPase"/>
</dbReference>
<dbReference type="Ensembl" id="ENSPNAT00000054065.1">
    <property type="protein sequence ID" value="ENSPNAP00000078907.1"/>
    <property type="gene ID" value="ENSPNAG00000006327.2"/>
</dbReference>
<dbReference type="InterPro" id="IPR013098">
    <property type="entry name" value="Ig_I-set"/>
</dbReference>
<dbReference type="InterPro" id="IPR003599">
    <property type="entry name" value="Ig_sub"/>
</dbReference>
<proteinExistence type="predicted"/>
<dbReference type="InterPro" id="IPR036179">
    <property type="entry name" value="Ig-like_dom_sf"/>
</dbReference>
<dbReference type="AlphaFoldDB" id="A0AAR2LW72"/>
<keyword evidence="5" id="KW-1185">Reference proteome</keyword>
<dbReference type="PROSITE" id="PS50835">
    <property type="entry name" value="IG_LIKE"/>
    <property type="match status" value="1"/>
</dbReference>
<evidence type="ECO:0000259" key="3">
    <source>
        <dbReference type="PROSITE" id="PS50835"/>
    </source>
</evidence>
<dbReference type="Proteomes" id="UP001501920">
    <property type="component" value="Chromosome 6"/>
</dbReference>
<name>A0AAR2LW72_PYGNA</name>
<dbReference type="SUPFAM" id="SSF48726">
    <property type="entry name" value="Immunoglobulin"/>
    <property type="match status" value="1"/>
</dbReference>
<dbReference type="Gene3D" id="3.40.50.300">
    <property type="entry name" value="P-loop containing nucleotide triphosphate hydrolases"/>
    <property type="match status" value="1"/>
</dbReference>
<dbReference type="GeneTree" id="ENSGT00940000160560"/>
<dbReference type="GO" id="GO:0055013">
    <property type="term" value="P:cardiac muscle cell development"/>
    <property type="evidence" value="ECO:0007669"/>
    <property type="project" value="UniProtKB-ARBA"/>
</dbReference>
<evidence type="ECO:0000313" key="5">
    <source>
        <dbReference type="Proteomes" id="UP001501920"/>
    </source>
</evidence>
<dbReference type="Pfam" id="PF07679">
    <property type="entry name" value="I-set"/>
    <property type="match status" value="1"/>
</dbReference>
<feature type="region of interest" description="Disordered" evidence="2">
    <location>
        <begin position="1"/>
        <end position="28"/>
    </location>
</feature>
<evidence type="ECO:0000256" key="1">
    <source>
        <dbReference type="ARBA" id="ARBA00023319"/>
    </source>
</evidence>
<evidence type="ECO:0000256" key="2">
    <source>
        <dbReference type="SAM" id="MobiDB-lite"/>
    </source>
</evidence>
<dbReference type="GO" id="GO:0006955">
    <property type="term" value="P:immune response"/>
    <property type="evidence" value="ECO:0007669"/>
    <property type="project" value="TreeGrafter"/>
</dbReference>
<feature type="domain" description="Ig-like" evidence="3">
    <location>
        <begin position="26"/>
        <end position="114"/>
    </location>
</feature>
<feature type="compositionally biased region" description="Pro residues" evidence="2">
    <location>
        <begin position="15"/>
        <end position="25"/>
    </location>
</feature>
<reference evidence="4" key="2">
    <citation type="submission" date="2025-08" db="UniProtKB">
        <authorList>
            <consortium name="Ensembl"/>
        </authorList>
    </citation>
    <scope>IDENTIFICATION</scope>
</reference>
<dbReference type="FunFam" id="2.60.40.10:FF:000107">
    <property type="entry name" value="Myosin, light chain kinase a"/>
    <property type="match status" value="1"/>
</dbReference>
<evidence type="ECO:0000313" key="4">
    <source>
        <dbReference type="Ensembl" id="ENSPNAP00000078907.1"/>
    </source>
</evidence>
<dbReference type="GO" id="GO:0003007">
    <property type="term" value="P:heart morphogenesis"/>
    <property type="evidence" value="ECO:0007669"/>
    <property type="project" value="UniProtKB-ARBA"/>
</dbReference>